<dbReference type="Gene3D" id="2.60.120.260">
    <property type="entry name" value="Galactose-binding domain-like"/>
    <property type="match status" value="1"/>
</dbReference>
<evidence type="ECO:0000313" key="4">
    <source>
        <dbReference type="Proteomes" id="UP000617628"/>
    </source>
</evidence>
<keyword evidence="4" id="KW-1185">Reference proteome</keyword>
<dbReference type="InterPro" id="IPR000421">
    <property type="entry name" value="FA58C"/>
</dbReference>
<sequence length="239" mass="26161">MKPWSPSASSKSPLLNTKSNLLTMIKKLLPLTAVAALPFVAMAADKAPIELEYPAPFLTGTPVPIVLPNLESAGAPQPTVMAPAGVENIAYEKEVTSSDDFPIIGELELVTDGDKESEEGYFVELAQGPQWVQIDLEKEATVYGIGLWHFHTQKRAYVDVVIQFSNDESFESGVTTVYNNDHDNSLGKGKGTDLAYIETNKGKLIPAKETKGRYVRLYSDGNTSNEMNHYVEVEVFGAY</sequence>
<dbReference type="Proteomes" id="UP000617628">
    <property type="component" value="Unassembled WGS sequence"/>
</dbReference>
<accession>A0A934VMV1</accession>
<dbReference type="EMBL" id="JAENIL010000043">
    <property type="protein sequence ID" value="MBK1879231.1"/>
    <property type="molecule type" value="Genomic_DNA"/>
</dbReference>
<comment type="caution">
    <text evidence="3">The sequence shown here is derived from an EMBL/GenBank/DDBJ whole genome shotgun (WGS) entry which is preliminary data.</text>
</comment>
<evidence type="ECO:0000313" key="3">
    <source>
        <dbReference type="EMBL" id="MBK1879231.1"/>
    </source>
</evidence>
<feature type="domain" description="F5/8 type C" evidence="2">
    <location>
        <begin position="79"/>
        <end position="238"/>
    </location>
</feature>
<feature type="signal peptide" evidence="1">
    <location>
        <begin position="1"/>
        <end position="43"/>
    </location>
</feature>
<reference evidence="3" key="1">
    <citation type="submission" date="2021-01" db="EMBL/GenBank/DDBJ databases">
        <title>Modified the classification status of verrucomicrobia.</title>
        <authorList>
            <person name="Feng X."/>
        </authorList>
    </citation>
    <scope>NUCLEOTIDE SEQUENCE</scope>
    <source>
        <strain evidence="3">KCTC 13126</strain>
    </source>
</reference>
<keyword evidence="1" id="KW-0732">Signal</keyword>
<organism evidence="3 4">
    <name type="scientific">Pelagicoccus mobilis</name>
    <dbReference type="NCBI Taxonomy" id="415221"/>
    <lineage>
        <taxon>Bacteria</taxon>
        <taxon>Pseudomonadati</taxon>
        <taxon>Verrucomicrobiota</taxon>
        <taxon>Opitutia</taxon>
        <taxon>Puniceicoccales</taxon>
        <taxon>Pelagicoccaceae</taxon>
        <taxon>Pelagicoccus</taxon>
    </lineage>
</organism>
<gene>
    <name evidence="3" type="ORF">JIN87_20260</name>
</gene>
<dbReference type="InterPro" id="IPR008979">
    <property type="entry name" value="Galactose-bd-like_sf"/>
</dbReference>
<proteinExistence type="predicted"/>
<dbReference type="PROSITE" id="PS50022">
    <property type="entry name" value="FA58C_3"/>
    <property type="match status" value="1"/>
</dbReference>
<evidence type="ECO:0000259" key="2">
    <source>
        <dbReference type="PROSITE" id="PS50022"/>
    </source>
</evidence>
<dbReference type="Pfam" id="PF00754">
    <property type="entry name" value="F5_F8_type_C"/>
    <property type="match status" value="1"/>
</dbReference>
<dbReference type="SUPFAM" id="SSF49785">
    <property type="entry name" value="Galactose-binding domain-like"/>
    <property type="match status" value="1"/>
</dbReference>
<evidence type="ECO:0000256" key="1">
    <source>
        <dbReference type="SAM" id="SignalP"/>
    </source>
</evidence>
<name>A0A934VMV1_9BACT</name>
<protein>
    <submittedName>
        <fullName evidence="3">Discoidin domain-containing protein</fullName>
    </submittedName>
</protein>
<feature type="chain" id="PRO_5037251758" evidence="1">
    <location>
        <begin position="44"/>
        <end position="239"/>
    </location>
</feature>
<dbReference type="AlphaFoldDB" id="A0A934VMV1"/>